<comment type="caution">
    <text evidence="1">The sequence shown here is derived from an EMBL/GenBank/DDBJ whole genome shotgun (WGS) entry which is preliminary data.</text>
</comment>
<gene>
    <name evidence="1" type="ORF">HHL15_05930</name>
</gene>
<evidence type="ECO:0000313" key="2">
    <source>
        <dbReference type="Proteomes" id="UP000580043"/>
    </source>
</evidence>
<dbReference type="Proteomes" id="UP000580043">
    <property type="component" value="Unassembled WGS sequence"/>
</dbReference>
<reference evidence="1 2" key="1">
    <citation type="submission" date="2020-04" db="EMBL/GenBank/DDBJ databases">
        <title>Zoogloea sp. G-4-1-14 isolated from soil.</title>
        <authorList>
            <person name="Dahal R.H."/>
        </authorList>
    </citation>
    <scope>NUCLEOTIDE SEQUENCE [LARGE SCALE GENOMIC DNA]</scope>
    <source>
        <strain evidence="1 2">G-4-1-14</strain>
    </source>
</reference>
<dbReference type="RefSeq" id="WP_169144906.1">
    <property type="nucleotide sequence ID" value="NZ_JABBGA010000003.1"/>
</dbReference>
<organism evidence="1 2">
    <name type="scientific">Zoogloea dura</name>
    <dbReference type="NCBI Taxonomy" id="2728840"/>
    <lineage>
        <taxon>Bacteria</taxon>
        <taxon>Pseudomonadati</taxon>
        <taxon>Pseudomonadota</taxon>
        <taxon>Betaproteobacteria</taxon>
        <taxon>Rhodocyclales</taxon>
        <taxon>Zoogloeaceae</taxon>
        <taxon>Zoogloea</taxon>
    </lineage>
</organism>
<keyword evidence="2" id="KW-1185">Reference proteome</keyword>
<dbReference type="AlphaFoldDB" id="A0A848G6K5"/>
<accession>A0A848G6K5</accession>
<proteinExistence type="predicted"/>
<protein>
    <submittedName>
        <fullName evidence="1">Uncharacterized protein</fullName>
    </submittedName>
</protein>
<dbReference type="EMBL" id="JABBGA010000003">
    <property type="protein sequence ID" value="NML25271.1"/>
    <property type="molecule type" value="Genomic_DNA"/>
</dbReference>
<evidence type="ECO:0000313" key="1">
    <source>
        <dbReference type="EMBL" id="NML25271.1"/>
    </source>
</evidence>
<name>A0A848G6K5_9RHOO</name>
<sequence>MAGFNMVRLQRALLGLGALIVVGLWTAEEIGILHVAAPQQGSASLPVLPPPPGLVLQATIPASGAAPGMAILADGNHPPVLVPEGAAFNDDLRVDRVLNDRVVLRHRGLDAPMVLIAGAVPVPAITPDAAPRPSPAVPAVPPAR</sequence>